<dbReference type="EMBL" id="LWMS01000020">
    <property type="protein sequence ID" value="PWL08318.1"/>
    <property type="molecule type" value="Genomic_DNA"/>
</dbReference>
<gene>
    <name evidence="1" type="ORF">ASJ82_03295</name>
    <name evidence="2" type="ORF">MSCUN_07540</name>
</gene>
<comment type="caution">
    <text evidence="1">The sequence shown here is derived from an EMBL/GenBank/DDBJ whole genome shotgun (WGS) entry which is preliminary data.</text>
</comment>
<sequence>MNIRPRYFIQTKDDLFFAVNTYTHPEDYIIAFLRYVPDENGDRSHENLKYSKVDSDEAYEYIKKHHPNYLFKWNVENKKMMGVPTTDIKKILSPIKRLDEILNMKSDDPYIGKIQKLAEIFHNECDISYENMGITGSTLPGLQKSETSDIDFIIFGLDNHKKARLLYKKLKEDPESILNPIEGEFWERVYNKRIKDDSLDFDEFIFYEKRKNNRGLIDNTLFDILSTMNPDDPINTDELYYKQIGKMKIKCKIQEDKQSFDTPSIYDISDVEIIEGPNVKIDKLVSYTHTYAGEVQNNEWVIASGVCEEVTNKTNNTKTYNLTIGTTRESIGEYIKLKEKPV</sequence>
<organism evidence="1 3">
    <name type="scientific">Methanosphaera cuniculi</name>
    <dbReference type="NCBI Taxonomy" id="1077256"/>
    <lineage>
        <taxon>Archaea</taxon>
        <taxon>Methanobacteriati</taxon>
        <taxon>Methanobacteriota</taxon>
        <taxon>Methanomada group</taxon>
        <taxon>Methanobacteria</taxon>
        <taxon>Methanobacteriales</taxon>
        <taxon>Methanobacteriaceae</taxon>
        <taxon>Methanosphaera</taxon>
    </lineage>
</organism>
<dbReference type="OrthoDB" id="18771at2157"/>
<evidence type="ECO:0000313" key="1">
    <source>
        <dbReference type="EMBL" id="PAV08231.1"/>
    </source>
</evidence>
<reference evidence="1 3" key="2">
    <citation type="journal article" date="2017" name="BMC Genomics">
        <title>Genomic analysis of methanogenic archaea reveals a shift towards energy conservation.</title>
        <authorList>
            <person name="Gilmore S.P."/>
            <person name="Henske J.K."/>
            <person name="Sexton J.A."/>
            <person name="Solomon K.V."/>
            <person name="Seppala S."/>
            <person name="Yoo J.I."/>
            <person name="Huyett L.M."/>
            <person name="Pressman A."/>
            <person name="Cogan J.Z."/>
            <person name="Kivenson V."/>
            <person name="Peng X."/>
            <person name="Tan Y."/>
            <person name="Valentine D.L."/>
            <person name="O'Malley M.A."/>
        </authorList>
    </citation>
    <scope>NUCLEOTIDE SEQUENCE [LARGE SCALE GENOMIC DNA]</scope>
    <source>
        <strain evidence="1 3">1R-7</strain>
    </source>
</reference>
<evidence type="ECO:0008006" key="5">
    <source>
        <dbReference type="Google" id="ProtNLM"/>
    </source>
</evidence>
<reference evidence="2 4" key="1">
    <citation type="submission" date="2016-04" db="EMBL/GenBank/DDBJ databases">
        <title>Genome sequence of Methanosphaera cuniculi DSM 4103.</title>
        <authorList>
            <person name="Poehlein A."/>
            <person name="Seedorf H."/>
            <person name="Daniel R."/>
        </authorList>
    </citation>
    <scope>NUCLEOTIDE SEQUENCE [LARGE SCALE GENOMIC DNA]</scope>
    <source>
        <strain evidence="2 4">DSM 4103</strain>
    </source>
</reference>
<accession>A0A2A2HFI7</accession>
<evidence type="ECO:0000313" key="2">
    <source>
        <dbReference type="EMBL" id="PWL08318.1"/>
    </source>
</evidence>
<evidence type="ECO:0000313" key="3">
    <source>
        <dbReference type="Proteomes" id="UP000217528"/>
    </source>
</evidence>
<keyword evidence="3" id="KW-1185">Reference proteome</keyword>
<proteinExistence type="predicted"/>
<protein>
    <recommendedName>
        <fullName evidence="5">Polymerase nucleotidyl transferase domain-containing protein</fullName>
    </recommendedName>
</protein>
<dbReference type="AlphaFoldDB" id="A0A2A2HFI7"/>
<evidence type="ECO:0000313" key="4">
    <source>
        <dbReference type="Proteomes" id="UP000246004"/>
    </source>
</evidence>
<dbReference type="RefSeq" id="WP_095607881.1">
    <property type="nucleotide sequence ID" value="NZ_LMVN01000001.1"/>
</dbReference>
<dbReference type="EMBL" id="LMVN01000001">
    <property type="protein sequence ID" value="PAV08231.1"/>
    <property type="molecule type" value="Genomic_DNA"/>
</dbReference>
<name>A0A2A2HFI7_9EURY</name>
<dbReference type="Proteomes" id="UP000246004">
    <property type="component" value="Unassembled WGS sequence"/>
</dbReference>
<dbReference type="Proteomes" id="UP000217528">
    <property type="component" value="Unassembled WGS sequence"/>
</dbReference>